<protein>
    <recommendedName>
        <fullName evidence="2">Nephrocystin 3-like N-terminal domain-containing protein</fullName>
    </recommendedName>
</protein>
<evidence type="ECO:0000256" key="1">
    <source>
        <dbReference type="ARBA" id="ARBA00022737"/>
    </source>
</evidence>
<dbReference type="Proteomes" id="UP000234254">
    <property type="component" value="Unassembled WGS sequence"/>
</dbReference>
<dbReference type="Gene3D" id="3.40.50.300">
    <property type="entry name" value="P-loop containing nucleotide triphosphate hydrolases"/>
    <property type="match status" value="1"/>
</dbReference>
<dbReference type="VEuPathDB" id="FungiDB:P168DRAFT_282005"/>
<dbReference type="RefSeq" id="XP_024692967.1">
    <property type="nucleotide sequence ID" value="XM_024835961.1"/>
</dbReference>
<dbReference type="AlphaFoldDB" id="A0A2I1D3C1"/>
<comment type="caution">
    <text evidence="3">The sequence shown here is derived from an EMBL/GenBank/DDBJ whole genome shotgun (WGS) entry which is preliminary data.</text>
</comment>
<dbReference type="EMBL" id="MSFM01000006">
    <property type="protein sequence ID" value="PKY04373.1"/>
    <property type="molecule type" value="Genomic_DNA"/>
</dbReference>
<reference evidence="3" key="1">
    <citation type="submission" date="2016-12" db="EMBL/GenBank/DDBJ databases">
        <title>The genomes of Aspergillus section Nigri reveals drivers in fungal speciation.</title>
        <authorList>
            <consortium name="DOE Joint Genome Institute"/>
            <person name="Vesth T.C."/>
            <person name="Nybo J."/>
            <person name="Theobald S."/>
            <person name="Brandl J."/>
            <person name="Frisvad J.C."/>
            <person name="Nielsen K.F."/>
            <person name="Lyhne E.K."/>
            <person name="Kogle M.E."/>
            <person name="Kuo A."/>
            <person name="Riley R."/>
            <person name="Clum A."/>
            <person name="Nolan M."/>
            <person name="Lipzen A."/>
            <person name="Salamov A."/>
            <person name="Henrissat B."/>
            <person name="Wiebenga A."/>
            <person name="De vries R.P."/>
            <person name="Grigoriev I.V."/>
            <person name="Mortensen U.H."/>
            <person name="Andersen M.R."/>
            <person name="Baker S.E."/>
        </authorList>
    </citation>
    <scope>NUCLEOTIDE SEQUENCE</scope>
    <source>
        <strain evidence="3">IBT 28561</strain>
    </source>
</reference>
<dbReference type="InterPro" id="IPR056884">
    <property type="entry name" value="NPHP3-like_N"/>
</dbReference>
<dbReference type="PANTHER" id="PTHR10039:SF5">
    <property type="entry name" value="NACHT DOMAIN-CONTAINING PROTEIN"/>
    <property type="match status" value="1"/>
</dbReference>
<keyword evidence="4" id="KW-1185">Reference proteome</keyword>
<accession>A0A2I1D3C1</accession>
<evidence type="ECO:0000313" key="4">
    <source>
        <dbReference type="Proteomes" id="UP000234254"/>
    </source>
</evidence>
<dbReference type="OrthoDB" id="443402at2759"/>
<evidence type="ECO:0000259" key="2">
    <source>
        <dbReference type="Pfam" id="PF24883"/>
    </source>
</evidence>
<dbReference type="GeneID" id="36543485"/>
<dbReference type="Gene3D" id="3.40.50.1820">
    <property type="entry name" value="alpha/beta hydrolase"/>
    <property type="match status" value="1"/>
</dbReference>
<gene>
    <name evidence="3" type="ORF">P168DRAFT_282005</name>
</gene>
<dbReference type="PANTHER" id="PTHR10039">
    <property type="entry name" value="AMELOGENIN"/>
    <property type="match status" value="1"/>
</dbReference>
<evidence type="ECO:0000313" key="3">
    <source>
        <dbReference type="EMBL" id="PKY04373.1"/>
    </source>
</evidence>
<organism evidence="3 4">
    <name type="scientific">Aspergillus campestris (strain IBT 28561)</name>
    <dbReference type="NCBI Taxonomy" id="1392248"/>
    <lineage>
        <taxon>Eukaryota</taxon>
        <taxon>Fungi</taxon>
        <taxon>Dikarya</taxon>
        <taxon>Ascomycota</taxon>
        <taxon>Pezizomycotina</taxon>
        <taxon>Eurotiomycetes</taxon>
        <taxon>Eurotiomycetidae</taxon>
        <taxon>Eurotiales</taxon>
        <taxon>Aspergillaceae</taxon>
        <taxon>Aspergillus</taxon>
        <taxon>Aspergillus subgen. Circumdati</taxon>
    </lineage>
</organism>
<dbReference type="Pfam" id="PF24883">
    <property type="entry name" value="NPHP3_N"/>
    <property type="match status" value="1"/>
</dbReference>
<name>A0A2I1D3C1_ASPC2</name>
<sequence length="1042" mass="117301">MSIETKSCETGFCAEWLPLHRSSQQDLVHADQPKELFTESHYYAIAIRNLSSTLRTDRSEVPPSRDRSKCIPRDLLPDVIKDAVIFTWGYNANIDGLFTAGSQNTMKQYAENLLADIADRLADAGPKPTASRFIIFVTHSLGGLIVKDALNQSSRIQETRLKNIAPLTFGICFLGTPHRGSSSASIGKIAYSATRAATRRPNTMLLRELEKNSDTLDRIGSDFLQTIREHALHIYSFREEYETRKFLFFHSVVVKSDSAKIGHASEEVSSIPANHSSMTKFQDKDDIGFKRVSAQLSRWVEEIRKLEDGEIANQVLESLSHRVAGARRAEIHVKYESTLQWLFDPNEVAFMDWLGQGSDYPKKIFWIQGKPGSGKSTLMKMALEDERTVELLGKSSLREHSVSSSISSIESCNSFVQFGKSSGLHHNVQSAPVWVKAGFFFHNRGVDMQKSLIGMMQDLLFQVLEKFNSLVDLIYPIYVDLSIKYQTNRPPWSLTALHQAWTTICKQEKIQSLRLILFLDALDEHEPSADVNNERLVALITELAAIKNENTVVLFCIASRPCTAFKTHFRGHPGFIMQDHTKKDIEIYTRHRILPNLDSESASSVRWGCLIDSIVDKASGVFIWVRLVVDEMIKAVKDGTPFTDLEEQLRRTPDELGELYWHAIKRIEPAYHFEAYIIIQLVTYARKPLLLGTLYECVYYLKHGSHSDYPASTEEMRLFLSSRSGGLLETIFRKSPQTVLQKVLAGNEDSSALRSQSTMEYVQPIHQTVKDFVIRNTKQWPIELVQGGMAPLTGFLYLLKCATKRSRHPSTNDLQSDFLHYARRAELMPGHLSPSEVSHHIKSAFHELLTPNDSQQGIQSWSESHQVFRAFPVFHLSKVHENINSLILLAVTTAAGIGSFPARFKDDSGFVREHLKEAHEQYAASAAICLPDDGNAEPLEALKAAEEILEYPSHKEALDAKSNVPLCFSKGSTYTIVNLLNVTPLSSLLLASSCTRASSEGRLHAARYLLESGADPHSEILVDWPADRLVFITVLDLKAAHW</sequence>
<dbReference type="SUPFAM" id="SSF53474">
    <property type="entry name" value="alpha/beta-Hydrolases"/>
    <property type="match status" value="1"/>
</dbReference>
<dbReference type="InterPro" id="IPR029058">
    <property type="entry name" value="AB_hydrolase_fold"/>
</dbReference>
<keyword evidence="1" id="KW-0677">Repeat</keyword>
<feature type="domain" description="Nephrocystin 3-like N-terminal" evidence="2">
    <location>
        <begin position="338"/>
        <end position="560"/>
    </location>
</feature>
<dbReference type="SUPFAM" id="SSF52540">
    <property type="entry name" value="P-loop containing nucleoside triphosphate hydrolases"/>
    <property type="match status" value="1"/>
</dbReference>
<proteinExistence type="predicted"/>
<dbReference type="InterPro" id="IPR027417">
    <property type="entry name" value="P-loop_NTPase"/>
</dbReference>